<dbReference type="GO" id="GO:0034657">
    <property type="term" value="C:GID complex"/>
    <property type="evidence" value="ECO:0007669"/>
    <property type="project" value="TreeGrafter"/>
</dbReference>
<dbReference type="InterPro" id="IPR051350">
    <property type="entry name" value="WD_repeat-ST_regulator"/>
</dbReference>
<evidence type="ECO:0000313" key="7">
    <source>
        <dbReference type="Proteomes" id="UP000266272"/>
    </source>
</evidence>
<feature type="compositionally biased region" description="Low complexity" evidence="4">
    <location>
        <begin position="143"/>
        <end position="159"/>
    </location>
</feature>
<dbReference type="GO" id="GO:0043161">
    <property type="term" value="P:proteasome-mediated ubiquitin-dependent protein catabolic process"/>
    <property type="evidence" value="ECO:0007669"/>
    <property type="project" value="TreeGrafter"/>
</dbReference>
<keyword evidence="7" id="KW-1185">Reference proteome</keyword>
<evidence type="ECO:0000259" key="5">
    <source>
        <dbReference type="PROSITE" id="PS50897"/>
    </source>
</evidence>
<keyword evidence="1 3" id="KW-0853">WD repeat</keyword>
<gene>
    <name evidence="6" type="ORF">TARUN_3375</name>
</gene>
<evidence type="ECO:0000256" key="4">
    <source>
        <dbReference type="SAM" id="MobiDB-lite"/>
    </source>
</evidence>
<dbReference type="PANTHER" id="PTHR22838">
    <property type="entry name" value="WD REPEAT PROTEIN 26-RELATED"/>
    <property type="match status" value="1"/>
</dbReference>
<accession>A0A395NS27</accession>
<keyword evidence="2" id="KW-0677">Repeat</keyword>
<dbReference type="Pfam" id="PF23627">
    <property type="entry name" value="LisH_WDR26"/>
    <property type="match status" value="1"/>
</dbReference>
<dbReference type="PANTHER" id="PTHR22838:SF0">
    <property type="entry name" value="WD REPEAT-CONTAINING PROTEIN 26"/>
    <property type="match status" value="1"/>
</dbReference>
<protein>
    <submittedName>
        <fullName evidence="6">Wd domain-containing</fullName>
    </submittedName>
</protein>
<dbReference type="InterPro" id="IPR001680">
    <property type="entry name" value="WD40_rpt"/>
</dbReference>
<feature type="compositionally biased region" description="Low complexity" evidence="4">
    <location>
        <begin position="64"/>
        <end position="81"/>
    </location>
</feature>
<organism evidence="6 7">
    <name type="scientific">Trichoderma arundinaceum</name>
    <dbReference type="NCBI Taxonomy" id="490622"/>
    <lineage>
        <taxon>Eukaryota</taxon>
        <taxon>Fungi</taxon>
        <taxon>Dikarya</taxon>
        <taxon>Ascomycota</taxon>
        <taxon>Pezizomycotina</taxon>
        <taxon>Sordariomycetes</taxon>
        <taxon>Hypocreomycetidae</taxon>
        <taxon>Hypocreales</taxon>
        <taxon>Hypocreaceae</taxon>
        <taxon>Trichoderma</taxon>
    </lineage>
</organism>
<feature type="region of interest" description="Disordered" evidence="4">
    <location>
        <begin position="106"/>
        <end position="237"/>
    </location>
</feature>
<dbReference type="InterPro" id="IPR006595">
    <property type="entry name" value="CTLH_C"/>
</dbReference>
<dbReference type="PROSITE" id="PS50082">
    <property type="entry name" value="WD_REPEATS_2"/>
    <property type="match status" value="1"/>
</dbReference>
<dbReference type="OrthoDB" id="972532at2759"/>
<sequence length="777" mass="83469">MSILATHLLDRQACTASRLPRILPPSGPWPASFQAPPHHTAATCRGEVDVDQLPDPRALSVDASDGLSSQPGSRSSSDQSSALNTASAPEPLDITARAPATAANIASSPAGRTPSTPHQTPPQILGRRRRPSSDNQPEGDARTALPAADAVSAAADTTAGRQLKRRRRGGASMLSDGDMAGTSNGSGTAQSNGSFAAPTTQRDAASSLAANGSRKAGVVTNGSSNGEKRSTSQPTTYFGHNREEVTRILIQALTDMGYQAAADSVSQESGYNLESPTVAAFRSAVLAGSWVEAEELLSGATVADEKSEGGNGLVLASGSDKDLMRFWLRQQKFLELLEQRDTTRALMTLRGELTPLYQDTTKLHFLSSLLMCRSTEDLMQRASWDGARGQSRRKLLSELSSLVPSRVPDQAVAFLVANLLTYRTHITLGHAAGEPPGSASSASSSPSLYSDHLCDRRNFPSEIALELGDLGGEVWSVRFSHDGTRLAACGSREHVKIWDTQTFLVTHVLPNHGGEGVCDIAWSPDDSMIVTCSFDKYARLWDTNEIRRADKVHGLCTFNVYDDEIIEWGKKHRVQDLCGSPDERLLVAVDDLHNIHVYDASTRELEYPLELKSRPTSVSISQDSRHLLVNKQDGEAQLIDLTTRNSVQKFLGHTGGEFLIRSAFGGASESFVMSGSEDGNILIWHKNIGAAVERLPGHQPRFGPAKHGASSFGRGIPEGRMDGEARMTSRRPSGGCRTADFDQSVQHLLHLRSACDTFVTANAIIEPEPEPTGGLGL</sequence>
<dbReference type="Gene3D" id="2.130.10.10">
    <property type="entry name" value="YVTN repeat-like/Quinoprotein amine dehydrogenase"/>
    <property type="match status" value="1"/>
</dbReference>
<feature type="compositionally biased region" description="Basic and acidic residues" evidence="4">
    <location>
        <begin position="717"/>
        <end position="727"/>
    </location>
</feature>
<dbReference type="InterPro" id="IPR036322">
    <property type="entry name" value="WD40_repeat_dom_sf"/>
</dbReference>
<dbReference type="SUPFAM" id="SSF50978">
    <property type="entry name" value="WD40 repeat-like"/>
    <property type="match status" value="1"/>
</dbReference>
<evidence type="ECO:0000256" key="3">
    <source>
        <dbReference type="PROSITE-ProRule" id="PRU00221"/>
    </source>
</evidence>
<dbReference type="EMBL" id="PXOA01000193">
    <property type="protein sequence ID" value="RFU78808.1"/>
    <property type="molecule type" value="Genomic_DNA"/>
</dbReference>
<dbReference type="SMART" id="SM00320">
    <property type="entry name" value="WD40"/>
    <property type="match status" value="5"/>
</dbReference>
<evidence type="ECO:0000313" key="6">
    <source>
        <dbReference type="EMBL" id="RFU78808.1"/>
    </source>
</evidence>
<dbReference type="PROSITE" id="PS50897">
    <property type="entry name" value="CTLH"/>
    <property type="match status" value="1"/>
</dbReference>
<dbReference type="AlphaFoldDB" id="A0A395NS27"/>
<feature type="region of interest" description="Disordered" evidence="4">
    <location>
        <begin position="19"/>
        <end position="39"/>
    </location>
</feature>
<feature type="compositionally biased region" description="Polar residues" evidence="4">
    <location>
        <begin position="220"/>
        <end position="237"/>
    </location>
</feature>
<feature type="repeat" description="WD" evidence="3">
    <location>
        <begin position="517"/>
        <end position="551"/>
    </location>
</feature>
<dbReference type="InterPro" id="IPR015943">
    <property type="entry name" value="WD40/YVTN_repeat-like_dom_sf"/>
</dbReference>
<dbReference type="Pfam" id="PF00400">
    <property type="entry name" value="WD40"/>
    <property type="match status" value="3"/>
</dbReference>
<evidence type="ECO:0000256" key="2">
    <source>
        <dbReference type="ARBA" id="ARBA00022737"/>
    </source>
</evidence>
<feature type="compositionally biased region" description="Polar residues" evidence="4">
    <location>
        <begin position="113"/>
        <end position="122"/>
    </location>
</feature>
<proteinExistence type="predicted"/>
<comment type="caution">
    <text evidence="6">The sequence shown here is derived from an EMBL/GenBank/DDBJ whole genome shotgun (WGS) entry which is preliminary data.</text>
</comment>
<name>A0A395NS27_TRIAR</name>
<feature type="compositionally biased region" description="Polar residues" evidence="4">
    <location>
        <begin position="181"/>
        <end position="210"/>
    </location>
</feature>
<feature type="region of interest" description="Disordered" evidence="4">
    <location>
        <begin position="56"/>
        <end position="91"/>
    </location>
</feature>
<evidence type="ECO:0000256" key="1">
    <source>
        <dbReference type="ARBA" id="ARBA00022574"/>
    </source>
</evidence>
<reference evidence="6 7" key="1">
    <citation type="journal article" date="2018" name="PLoS Pathog.">
        <title>Evolution of structural diversity of trichothecenes, a family of toxins produced by plant pathogenic and entomopathogenic fungi.</title>
        <authorList>
            <person name="Proctor R.H."/>
            <person name="McCormick S.P."/>
            <person name="Kim H.S."/>
            <person name="Cardoza R.E."/>
            <person name="Stanley A.M."/>
            <person name="Lindo L."/>
            <person name="Kelly A."/>
            <person name="Brown D.W."/>
            <person name="Lee T."/>
            <person name="Vaughan M.M."/>
            <person name="Alexander N.J."/>
            <person name="Busman M."/>
            <person name="Gutierrez S."/>
        </authorList>
    </citation>
    <scope>NUCLEOTIDE SEQUENCE [LARGE SCALE GENOMIC DNA]</scope>
    <source>
        <strain evidence="6 7">IBT 40837</strain>
    </source>
</reference>
<feature type="region of interest" description="Disordered" evidence="4">
    <location>
        <begin position="701"/>
        <end position="736"/>
    </location>
</feature>
<dbReference type="STRING" id="490622.A0A395NS27"/>
<feature type="domain" description="CTLH" evidence="5">
    <location>
        <begin position="274"/>
        <end position="344"/>
    </location>
</feature>
<dbReference type="Proteomes" id="UP000266272">
    <property type="component" value="Unassembled WGS sequence"/>
</dbReference>